<dbReference type="SUPFAM" id="SSF52096">
    <property type="entry name" value="ClpP/crotonase"/>
    <property type="match status" value="1"/>
</dbReference>
<name>A0ABT3IPB0_9BACT</name>
<feature type="domain" description="Tail specific protease" evidence="1">
    <location>
        <begin position="387"/>
        <end position="587"/>
    </location>
</feature>
<dbReference type="InterPro" id="IPR005151">
    <property type="entry name" value="Tail-specific_protease"/>
</dbReference>
<dbReference type="SMART" id="SM00245">
    <property type="entry name" value="TSPc"/>
    <property type="match status" value="1"/>
</dbReference>
<dbReference type="PANTHER" id="PTHR32060:SF22">
    <property type="entry name" value="CARBOXYL-TERMINAL-PROCESSING PEPTIDASE 3, CHLOROPLASTIC"/>
    <property type="match status" value="1"/>
</dbReference>
<gene>
    <name evidence="2" type="ORF">OL497_18005</name>
</gene>
<evidence type="ECO:0000313" key="3">
    <source>
        <dbReference type="Proteomes" id="UP001207742"/>
    </source>
</evidence>
<accession>A0ABT3IPB0</accession>
<dbReference type="PANTHER" id="PTHR32060">
    <property type="entry name" value="TAIL-SPECIFIC PROTEASE"/>
    <property type="match status" value="1"/>
</dbReference>
<dbReference type="EMBL" id="JAPDNS010000002">
    <property type="protein sequence ID" value="MCW3485805.1"/>
    <property type="molecule type" value="Genomic_DNA"/>
</dbReference>
<keyword evidence="3" id="KW-1185">Reference proteome</keyword>
<evidence type="ECO:0000313" key="2">
    <source>
        <dbReference type="EMBL" id="MCW3485805.1"/>
    </source>
</evidence>
<dbReference type="Proteomes" id="UP001207742">
    <property type="component" value="Unassembled WGS sequence"/>
</dbReference>
<evidence type="ECO:0000259" key="1">
    <source>
        <dbReference type="SMART" id="SM00245"/>
    </source>
</evidence>
<dbReference type="RefSeq" id="WP_264732609.1">
    <property type="nucleotide sequence ID" value="NZ_JAPDNR010000001.1"/>
</dbReference>
<proteinExistence type="predicted"/>
<reference evidence="2 3" key="1">
    <citation type="submission" date="2022-10" db="EMBL/GenBank/DDBJ databases">
        <title>Chitinophaga nivalis PC15 sp. nov., isolated from Pyeongchang county, South Korea.</title>
        <authorList>
            <person name="Trinh H.N."/>
        </authorList>
    </citation>
    <scope>NUCLEOTIDE SEQUENCE [LARGE SCALE GENOMIC DNA]</scope>
    <source>
        <strain evidence="2 3">PC14</strain>
    </source>
</reference>
<dbReference type="InterPro" id="IPR029045">
    <property type="entry name" value="ClpP/crotonase-like_dom_sf"/>
</dbReference>
<sequence length="608" mass="69665">MYLLSKKHCIRLLLLLWGLFPNKGNSQTIAYYYVQKADTVFSLWQQQHLNKVSSYFPSYGEHPLLQHGVLVTDNSVFPVTNSYRTDTSRNMVFFTRYKTENISRIKFLLRTHQDTVLIKEISLRGDGIQAPLTQSFDKIKPIPAGDKCTMLIDYEPKDSSRPSQLIAGEIWISDIQYEKKSSPATYFQQRPFANALLTEKSARSRFDAYDVYAHFPANEYEEDFKGTLLIEDSIKSTQQLVSEIMQSLLQHYPFYQERKLNKKNILQDATALLKKYQSASVCELVDTLNNFLLRRIQDPHFLIRSKCHPEIRRTPVYTYRIHGKHFIAAVVDNELSDKIPLGTEIISINHSMLTAQISDKKADEWLRNKINDSVWLRLRLPNDSIYTIGYRIKQNYTIAKSYKPLDYDYKVINDSTIYYKVNQISAELPVNFLNRIDSINLRKKLILDLRGNGGGDFFAAAQFASCFVKKPFTYFNTINNTSGQIDSVRVSIPGNKAAYRQDGAIIILVDNNTVCVAELLAKVLKSSYPHVKIVGKEATRGALAFTQEIRLPRDQVSIVTNSMNTIKIQFNRSSIEGTGLTPDVRVSIESVQDLQPYNDKVLHIAISK</sequence>
<organism evidence="2 3">
    <name type="scientific">Chitinophaga nivalis</name>
    <dbReference type="NCBI Taxonomy" id="2991709"/>
    <lineage>
        <taxon>Bacteria</taxon>
        <taxon>Pseudomonadati</taxon>
        <taxon>Bacteroidota</taxon>
        <taxon>Chitinophagia</taxon>
        <taxon>Chitinophagales</taxon>
        <taxon>Chitinophagaceae</taxon>
        <taxon>Chitinophaga</taxon>
    </lineage>
</organism>
<comment type="caution">
    <text evidence="2">The sequence shown here is derived from an EMBL/GenBank/DDBJ whole genome shotgun (WGS) entry which is preliminary data.</text>
</comment>
<dbReference type="Pfam" id="PF03572">
    <property type="entry name" value="Peptidase_S41"/>
    <property type="match status" value="1"/>
</dbReference>
<protein>
    <submittedName>
        <fullName evidence="2">S41 family peptidase</fullName>
    </submittedName>
</protein>
<dbReference type="Gene3D" id="3.90.226.10">
    <property type="entry name" value="2-enoyl-CoA Hydratase, Chain A, domain 1"/>
    <property type="match status" value="1"/>
</dbReference>